<dbReference type="Gene3D" id="3.60.15.10">
    <property type="entry name" value="Ribonuclease Z/Hydroxyacylglutathione hydrolase-like"/>
    <property type="match status" value="1"/>
</dbReference>
<dbReference type="AlphaFoldDB" id="A0A3N0EB17"/>
<proteinExistence type="predicted"/>
<name>A0A3N0EB17_9ACTN</name>
<dbReference type="PANTHER" id="PTHR43546">
    <property type="entry name" value="UPF0173 METAL-DEPENDENT HYDROLASE MJ1163-RELATED"/>
    <property type="match status" value="1"/>
</dbReference>
<gene>
    <name evidence="2" type="ORF">EFW17_10315</name>
</gene>
<dbReference type="InterPro" id="IPR050114">
    <property type="entry name" value="UPF0173_UPF0282_UlaG_hydrolase"/>
</dbReference>
<dbReference type="InterPro" id="IPR001279">
    <property type="entry name" value="Metallo-B-lactamas"/>
</dbReference>
<keyword evidence="3" id="KW-1185">Reference proteome</keyword>
<evidence type="ECO:0000313" key="2">
    <source>
        <dbReference type="EMBL" id="RNL85063.1"/>
    </source>
</evidence>
<dbReference type="Pfam" id="PF13483">
    <property type="entry name" value="Lactamase_B_3"/>
    <property type="match status" value="1"/>
</dbReference>
<dbReference type="SMART" id="SM00849">
    <property type="entry name" value="Lactamase_B"/>
    <property type="match status" value="1"/>
</dbReference>
<evidence type="ECO:0000259" key="1">
    <source>
        <dbReference type="SMART" id="SM00849"/>
    </source>
</evidence>
<dbReference type="InterPro" id="IPR036866">
    <property type="entry name" value="RibonucZ/Hydroxyglut_hydro"/>
</dbReference>
<comment type="caution">
    <text evidence="2">The sequence shown here is derived from an EMBL/GenBank/DDBJ whole genome shotgun (WGS) entry which is preliminary data.</text>
</comment>
<dbReference type="SUPFAM" id="SSF56281">
    <property type="entry name" value="Metallo-hydrolase/oxidoreductase"/>
    <property type="match status" value="1"/>
</dbReference>
<sequence>MRLTKLGHACVRLEHDGSTLVIDPGGFSEHDAAQGADAVAVTHEHPDHLDLERLRVAAKSRPGLRIHTHSGVARQLDELRELGAEIHEVSQGDAVRMAGFDVHVYGERHAVIHPDLPVIDNIGFRVSAGGATVFHPGDALTVPQDPVDTLLLPIQAPWSKVSEVIDYVRAVRPESAIAVHDGLLNETGAGVYAKNFGVTLSSVDYSRLLPGETREL</sequence>
<dbReference type="Proteomes" id="UP000269198">
    <property type="component" value="Unassembled WGS sequence"/>
</dbReference>
<dbReference type="RefSeq" id="WP_123201112.1">
    <property type="nucleotide sequence ID" value="NZ_RJMB01000008.1"/>
</dbReference>
<keyword evidence="2" id="KW-0378">Hydrolase</keyword>
<dbReference type="GO" id="GO:0016787">
    <property type="term" value="F:hydrolase activity"/>
    <property type="evidence" value="ECO:0007669"/>
    <property type="project" value="UniProtKB-KW"/>
</dbReference>
<evidence type="ECO:0000313" key="3">
    <source>
        <dbReference type="Proteomes" id="UP000269198"/>
    </source>
</evidence>
<organism evidence="2 3">
    <name type="scientific">Halostreptopolyspora alba</name>
    <dbReference type="NCBI Taxonomy" id="2487137"/>
    <lineage>
        <taxon>Bacteria</taxon>
        <taxon>Bacillati</taxon>
        <taxon>Actinomycetota</taxon>
        <taxon>Actinomycetes</taxon>
        <taxon>Streptosporangiales</taxon>
        <taxon>Nocardiopsidaceae</taxon>
        <taxon>Halostreptopolyspora</taxon>
    </lineage>
</organism>
<accession>A0A3N0EB17</accession>
<dbReference type="OrthoDB" id="3190691at2"/>
<dbReference type="EMBL" id="RJMB01000008">
    <property type="protein sequence ID" value="RNL85063.1"/>
    <property type="molecule type" value="Genomic_DNA"/>
</dbReference>
<feature type="domain" description="Metallo-beta-lactamase" evidence="1">
    <location>
        <begin position="7"/>
        <end position="180"/>
    </location>
</feature>
<reference evidence="2 3" key="1">
    <citation type="submission" date="2018-11" db="EMBL/GenBank/DDBJ databases">
        <title>The genome draft of YIM 96095.</title>
        <authorList>
            <person name="Tang S.-K."/>
            <person name="Chunyu W.-X."/>
            <person name="Feng Y.-Z."/>
        </authorList>
    </citation>
    <scope>NUCLEOTIDE SEQUENCE [LARGE SCALE GENOMIC DNA]</scope>
    <source>
        <strain evidence="2 3">YIM 96095</strain>
    </source>
</reference>
<protein>
    <submittedName>
        <fullName evidence="2">MBL fold metallo-hydrolase</fullName>
    </submittedName>
</protein>
<dbReference type="PANTHER" id="PTHR43546:SF3">
    <property type="entry name" value="UPF0173 METAL-DEPENDENT HYDROLASE MJ1163"/>
    <property type="match status" value="1"/>
</dbReference>